<reference evidence="6 7" key="1">
    <citation type="submission" date="2021-02" db="EMBL/GenBank/DDBJ databases">
        <title>Porcisia hertigi Genome sequencing and assembly.</title>
        <authorList>
            <person name="Almutairi H."/>
            <person name="Gatherer D."/>
        </authorList>
    </citation>
    <scope>NUCLEOTIDE SEQUENCE [LARGE SCALE GENOMIC DNA]</scope>
    <source>
        <strain evidence="6 7">C119</strain>
    </source>
</reference>
<keyword evidence="3" id="KW-0378">Hydrolase</keyword>
<dbReference type="GO" id="GO:0072686">
    <property type="term" value="C:mitotic spindle"/>
    <property type="evidence" value="ECO:0007669"/>
    <property type="project" value="TreeGrafter"/>
</dbReference>
<dbReference type="OrthoDB" id="10255632at2759"/>
<dbReference type="Pfam" id="PF03568">
    <property type="entry name" value="Separin_C"/>
    <property type="match status" value="1"/>
</dbReference>
<protein>
    <recommendedName>
        <fullName evidence="2">separase</fullName>
        <ecNumber evidence="2">3.4.22.49</ecNumber>
    </recommendedName>
</protein>
<evidence type="ECO:0000313" key="6">
    <source>
        <dbReference type="EMBL" id="KAG5506524.1"/>
    </source>
</evidence>
<dbReference type="EMBL" id="JAFJZO010000020">
    <property type="protein sequence ID" value="KAG5506524.1"/>
    <property type="molecule type" value="Genomic_DNA"/>
</dbReference>
<evidence type="ECO:0000256" key="1">
    <source>
        <dbReference type="ARBA" id="ARBA00000451"/>
    </source>
</evidence>
<dbReference type="GO" id="GO:0004197">
    <property type="term" value="F:cysteine-type endopeptidase activity"/>
    <property type="evidence" value="ECO:0007669"/>
    <property type="project" value="InterPro"/>
</dbReference>
<sequence length="1284" mass="139554">MASSHTVLLRTLHDATRHALHNPDEVAAVVEAAEQLSSSSRYRHLASPWDLSKLLASALRVQLNARLCAAATADSSLSPLSLSRLLVAAWRWCPLATLPLPSAANDDGAPRTSVASLLSITDEDVERVNREMASLEDAPFSKGAVQTTARDTAIAVVTSLLIYWHMLTSEAQEATADGEEMFRRVSMTVWRCLQCWTVVSHCAEARRTLLATWVNTVVRRALQCTGGLCAMSAVTLLESAAQSSLDMATFMTCVSRAPSNATLSEPWAKLHFRVCQHVTADIRARQAAFSAEWSRSVEPVLTSAFAQEPPLLSTTFTSVVRFTEPLNASLGELMRVIRCVRQCTLGSATALQPVEPASCVNVEALGPLLRLAPFSLRLSAAGVPLVSFKTTETFRTCIAPLIAVSLRWGFIAEACTLLDWFADALDERGTQWRRRLHRILSGVTLDSEGGGPLKRSHTRQGGLPYMEWLEEVQWTSSTALDVLATCRDVRQLRPVCDALLRRRPAEWAKEVLQDSFAPSFLLIGLTRLIDALLDARDAPLARFYLTLLGRLLPRCPCPPQLEVLLQLVHRLATVLTTTHLSATDYATPDSHNGAALTGWRRLKTALEQINPELADHCDVGNASITTWPRSSTAGLAWGARRRLQEFCVHGVLGRDVEGDDPTVSAPILSNCSAVALGTVVELCYISAGSQSEGGGQLWLRRTRANAALPAETQSTEGGQLTNFTARCLVGGLLRSCAAEMTDVMSRNRSQLMRGAESAAGETGRCLESQGPRELTSTTNCERQPACSSSAALTEEGYQRERHRKEAWWCERFELDGRIGRVAASMQDALGAAHILLLGHTGDSLSNQLQILAVRFAAECIRLRGASRCPPVDVMQHVTLQVLVAAPYLSKDVSSSRGQATCLYGPHNAYSCVCCTQTVRRVQRTLLETVTALGQLTVAAATPPASEPSLWCPLASEPAPVQECWLDLLLDPAIQTAVDEMVPALLNAYYREVAPDAAAATAASDNVECHGHHHADLLLVSREHVYLVSDGELHALPWEALDVCQDRSISRVPSLEYVKCCSTDAQTVSLWRTFVYRDDDARQNDPSRLTDVIAQHPHWEVAYGETLQAAAAAARDGGTTVTSPLLRRLLTYCKTGGHHIDTFVYAGHKGGEHLVSRGTLYDWIPSATGTPPTLVLLMGCSSARMQASGLYDSFGLPFAYLSAGVSCVLGCLWDVTDTDIDRLTCRFLQVAGQTRESGEQRTVGECLAVARRACKLHYLTSMATVFYGVNCYVMAAKEGDSGASV</sequence>
<dbReference type="GeneID" id="94292057"/>
<comment type="catalytic activity">
    <reaction evidence="1">
        <text>All bonds known to be hydrolyzed by this endopeptidase have arginine in P1 and an acidic residue in P4. P6 is often occupied by an acidic residue or by a hydroxy-amino-acid residue, the phosphorylation of which enhances cleavage.</text>
        <dbReference type="EC" id="3.4.22.49"/>
    </reaction>
</comment>
<dbReference type="PANTHER" id="PTHR12792">
    <property type="entry name" value="EXTRA SPINDLE POLES 1-RELATED"/>
    <property type="match status" value="1"/>
</dbReference>
<dbReference type="EC" id="3.4.22.49" evidence="2"/>
<dbReference type="GO" id="GO:0005634">
    <property type="term" value="C:nucleus"/>
    <property type="evidence" value="ECO:0007669"/>
    <property type="project" value="InterPro"/>
</dbReference>
<gene>
    <name evidence="6" type="ORF">JKF63_06027</name>
</gene>
<dbReference type="GO" id="GO:0005737">
    <property type="term" value="C:cytoplasm"/>
    <property type="evidence" value="ECO:0007669"/>
    <property type="project" value="TreeGrafter"/>
</dbReference>
<comment type="caution">
    <text evidence="6">The sequence shown here is derived from an EMBL/GenBank/DDBJ whole genome shotgun (WGS) entry which is preliminary data.</text>
</comment>
<dbReference type="GO" id="GO:0051307">
    <property type="term" value="P:meiotic chromosome separation"/>
    <property type="evidence" value="ECO:0007669"/>
    <property type="project" value="TreeGrafter"/>
</dbReference>
<evidence type="ECO:0000256" key="2">
    <source>
        <dbReference type="ARBA" id="ARBA00012489"/>
    </source>
</evidence>
<dbReference type="PANTHER" id="PTHR12792:SF0">
    <property type="entry name" value="SEPARIN"/>
    <property type="match status" value="1"/>
</dbReference>
<dbReference type="RefSeq" id="XP_067757686.1">
    <property type="nucleotide sequence ID" value="XM_067901980.1"/>
</dbReference>
<name>A0A836LC62_9TRYP</name>
<dbReference type="KEGG" id="phet:94292057"/>
<keyword evidence="4" id="KW-0159">Chromosome partition</keyword>
<evidence type="ECO:0000313" key="7">
    <source>
        <dbReference type="Proteomes" id="UP000674318"/>
    </source>
</evidence>
<dbReference type="InterPro" id="IPR030397">
    <property type="entry name" value="SEPARIN_core_dom"/>
</dbReference>
<dbReference type="Proteomes" id="UP000674318">
    <property type="component" value="Unassembled WGS sequence"/>
</dbReference>
<feature type="domain" description="Peptidase C50" evidence="5">
    <location>
        <begin position="1068"/>
        <end position="1190"/>
    </location>
</feature>
<organism evidence="6 7">
    <name type="scientific">Porcisia hertigi</name>
    <dbReference type="NCBI Taxonomy" id="2761500"/>
    <lineage>
        <taxon>Eukaryota</taxon>
        <taxon>Discoba</taxon>
        <taxon>Euglenozoa</taxon>
        <taxon>Kinetoplastea</taxon>
        <taxon>Metakinetoplastina</taxon>
        <taxon>Trypanosomatida</taxon>
        <taxon>Trypanosomatidae</taxon>
        <taxon>Leishmaniinae</taxon>
        <taxon>Porcisia</taxon>
    </lineage>
</organism>
<evidence type="ECO:0000256" key="4">
    <source>
        <dbReference type="ARBA" id="ARBA00022829"/>
    </source>
</evidence>
<dbReference type="GO" id="GO:0006508">
    <property type="term" value="P:proteolysis"/>
    <property type="evidence" value="ECO:0007669"/>
    <property type="project" value="InterPro"/>
</dbReference>
<evidence type="ECO:0000256" key="3">
    <source>
        <dbReference type="ARBA" id="ARBA00022801"/>
    </source>
</evidence>
<evidence type="ECO:0000259" key="5">
    <source>
        <dbReference type="PROSITE" id="PS51700"/>
    </source>
</evidence>
<dbReference type="PROSITE" id="PS51700">
    <property type="entry name" value="SEPARIN"/>
    <property type="match status" value="1"/>
</dbReference>
<accession>A0A836LC62</accession>
<keyword evidence="7" id="KW-1185">Reference proteome</keyword>
<proteinExistence type="predicted"/>
<dbReference type="InterPro" id="IPR005314">
    <property type="entry name" value="Peptidase_C50"/>
</dbReference>